<dbReference type="InParanoid" id="E4ZP43"/>
<dbReference type="VEuPathDB" id="FungiDB:LEMA_P044730.1"/>
<gene>
    <name evidence="1" type="ORF">LEMA_P044730.1</name>
</gene>
<dbReference type="AlphaFoldDB" id="E4ZP43"/>
<dbReference type="HOGENOM" id="CLU_1695798_0_0_1"/>
<evidence type="ECO:0000313" key="1">
    <source>
        <dbReference type="EMBL" id="CBX93572.1"/>
    </source>
</evidence>
<name>E4ZP43_LEPMJ</name>
<reference evidence="2" key="1">
    <citation type="journal article" date="2011" name="Nat. Commun.">
        <title>Effector diversification within compartments of the Leptosphaeria maculans genome affected by Repeat-Induced Point mutations.</title>
        <authorList>
            <person name="Rouxel T."/>
            <person name="Grandaubert J."/>
            <person name="Hane J.K."/>
            <person name="Hoede C."/>
            <person name="van de Wouw A.P."/>
            <person name="Couloux A."/>
            <person name="Dominguez V."/>
            <person name="Anthouard V."/>
            <person name="Bally P."/>
            <person name="Bourras S."/>
            <person name="Cozijnsen A.J."/>
            <person name="Ciuffetti L.M."/>
            <person name="Degrave A."/>
            <person name="Dilmaghani A."/>
            <person name="Duret L."/>
            <person name="Fudal I."/>
            <person name="Goodwin S.B."/>
            <person name="Gout L."/>
            <person name="Glaser N."/>
            <person name="Linglin J."/>
            <person name="Kema G.H.J."/>
            <person name="Lapalu N."/>
            <person name="Lawrence C.B."/>
            <person name="May K."/>
            <person name="Meyer M."/>
            <person name="Ollivier B."/>
            <person name="Poulain J."/>
            <person name="Schoch C.L."/>
            <person name="Simon A."/>
            <person name="Spatafora J.W."/>
            <person name="Stachowiak A."/>
            <person name="Turgeon B.G."/>
            <person name="Tyler B.M."/>
            <person name="Vincent D."/>
            <person name="Weissenbach J."/>
            <person name="Amselem J."/>
            <person name="Quesneville H."/>
            <person name="Oliver R.P."/>
            <person name="Wincker P."/>
            <person name="Balesdent M.-H."/>
            <person name="Howlett B.J."/>
        </authorList>
    </citation>
    <scope>NUCLEOTIDE SEQUENCE [LARGE SCALE GENOMIC DNA]</scope>
    <source>
        <strain evidence="2">JN3 / isolate v23.1.3 / race Av1-4-5-6-7-8</strain>
    </source>
</reference>
<organism evidence="2">
    <name type="scientific">Leptosphaeria maculans (strain JN3 / isolate v23.1.3 / race Av1-4-5-6-7-8)</name>
    <name type="common">Blackleg fungus</name>
    <name type="synonym">Phoma lingam</name>
    <dbReference type="NCBI Taxonomy" id="985895"/>
    <lineage>
        <taxon>Eukaryota</taxon>
        <taxon>Fungi</taxon>
        <taxon>Dikarya</taxon>
        <taxon>Ascomycota</taxon>
        <taxon>Pezizomycotina</taxon>
        <taxon>Dothideomycetes</taxon>
        <taxon>Pleosporomycetidae</taxon>
        <taxon>Pleosporales</taxon>
        <taxon>Pleosporineae</taxon>
        <taxon>Leptosphaeriaceae</taxon>
        <taxon>Plenodomus</taxon>
        <taxon>Plenodomus lingam/Leptosphaeria maculans species complex</taxon>
    </lineage>
</organism>
<keyword evidence="2" id="KW-1185">Reference proteome</keyword>
<dbReference type="OrthoDB" id="10554409at2759"/>
<dbReference type="EMBL" id="FP929105">
    <property type="protein sequence ID" value="CBX93572.1"/>
    <property type="molecule type" value="Genomic_DNA"/>
</dbReference>
<dbReference type="Proteomes" id="UP000002668">
    <property type="component" value="Genome"/>
</dbReference>
<proteinExistence type="predicted"/>
<evidence type="ECO:0000313" key="2">
    <source>
        <dbReference type="Proteomes" id="UP000002668"/>
    </source>
</evidence>
<sequence length="155" mass="17667">MRTAHDKGTPTMTEGFTRLEKAEGVWVYRQVDEKTKVTFQETFANLDSASLVGQFALGRFPGMPGWATGTDIVIDRPWHQTTAPHITVYMRYIKQDAHAAVHVATAHIYVDGWEAVDWLDKRERYGKMNGTTTWALFPVKVGHMPHPRYTRCQAC</sequence>
<protein>
    <submittedName>
        <fullName evidence="1">Predicted protein</fullName>
    </submittedName>
</protein>
<accession>E4ZP43</accession>